<dbReference type="InterPro" id="IPR011545">
    <property type="entry name" value="DEAD/DEAH_box_helicase_dom"/>
</dbReference>
<dbReference type="EMBL" id="BQFW01000013">
    <property type="protein sequence ID" value="GJJ77414.1"/>
    <property type="molecule type" value="Genomic_DNA"/>
</dbReference>
<evidence type="ECO:0000259" key="7">
    <source>
        <dbReference type="PROSITE" id="PS51192"/>
    </source>
</evidence>
<dbReference type="SMART" id="SM00490">
    <property type="entry name" value="HELICc"/>
    <property type="match status" value="1"/>
</dbReference>
<dbReference type="GO" id="GO:0016787">
    <property type="term" value="F:hydrolase activity"/>
    <property type="evidence" value="ECO:0007669"/>
    <property type="project" value="UniProtKB-KW"/>
</dbReference>
<dbReference type="Pfam" id="PF00271">
    <property type="entry name" value="Helicase_C"/>
    <property type="match status" value="1"/>
</dbReference>
<dbReference type="OrthoDB" id="10256233at2759"/>
<evidence type="ECO:0000256" key="5">
    <source>
        <dbReference type="ARBA" id="ARBA00022840"/>
    </source>
</evidence>
<evidence type="ECO:0000259" key="8">
    <source>
        <dbReference type="PROSITE" id="PS51194"/>
    </source>
</evidence>
<sequence>MSIQEPTLLQQTFIPPILQHKDVLIRDTTGSGKTFGVLLSLLNKPRVKDAAGRPGITSVIVVPNQELAFQLVSWTKDLFPALADDPDQLNRLIQVLVVPSSAPSSSSPPDSSRVLQKKRALEEEKQVERLSEALPHVLVATPNRLWALIQQGVLDLSGIETLVLDEVDNLIQLPTRFASQKRITNRSVHPTSAELAVREILRSAKAAGRYKELAEAEVSPEGDSDNSKGVSTAAPLNRIQFVVASATMNRPIRYWLESHHWIQNAEWVDTTKSVVLPEGIRHHCMIVGPDSVRNMKKEPSVPWNERNARGSGSSGAESDWQATDQEWKNDGKDLDWKKKQISALKIPGVPQGDLDESEAAIQKFRDDDDRMLEGVAMACMLDKVESACVFFCSPFSLREIANRLEFEFGLPVKQIDGAFDQKHRSLGSRPLAKAGDRFKGIYLAHESNARGLDLPGLSHVYIVGLPSAPSSYLHMAGRTGRMGQKGTVVTILRDDDHLEDRARSLFNTLNVSVEPFEHIE</sequence>
<accession>A0A9P3HIM2</accession>
<dbReference type="Pfam" id="PF00270">
    <property type="entry name" value="DEAD"/>
    <property type="match status" value="1"/>
</dbReference>
<feature type="domain" description="Helicase C-terminal" evidence="8">
    <location>
        <begin position="376"/>
        <end position="520"/>
    </location>
</feature>
<dbReference type="PANTHER" id="PTHR47963:SF8">
    <property type="entry name" value="ATP-DEPENDENT RNA HELICASE DEAD"/>
    <property type="match status" value="1"/>
</dbReference>
<dbReference type="GO" id="GO:0003723">
    <property type="term" value="F:RNA binding"/>
    <property type="evidence" value="ECO:0007669"/>
    <property type="project" value="TreeGrafter"/>
</dbReference>
<dbReference type="PANTHER" id="PTHR47963">
    <property type="entry name" value="DEAD-BOX ATP-DEPENDENT RNA HELICASE 47, MITOCHONDRIAL"/>
    <property type="match status" value="1"/>
</dbReference>
<dbReference type="EC" id="3.6.4.13" evidence="1"/>
<evidence type="ECO:0000256" key="4">
    <source>
        <dbReference type="ARBA" id="ARBA00022806"/>
    </source>
</evidence>
<evidence type="ECO:0000313" key="9">
    <source>
        <dbReference type="EMBL" id="GJJ77414.1"/>
    </source>
</evidence>
<feature type="compositionally biased region" description="Polar residues" evidence="6">
    <location>
        <begin position="310"/>
        <end position="321"/>
    </location>
</feature>
<keyword evidence="2" id="KW-0547">Nucleotide-binding</keyword>
<evidence type="ECO:0000256" key="6">
    <source>
        <dbReference type="SAM" id="MobiDB-lite"/>
    </source>
</evidence>
<dbReference type="SMART" id="SM00487">
    <property type="entry name" value="DEXDc"/>
    <property type="match status" value="1"/>
</dbReference>
<evidence type="ECO:0000256" key="3">
    <source>
        <dbReference type="ARBA" id="ARBA00022801"/>
    </source>
</evidence>
<dbReference type="AlphaFoldDB" id="A0A9P3HIM2"/>
<feature type="domain" description="Helicase ATP-binding" evidence="7">
    <location>
        <begin position="14"/>
        <end position="266"/>
    </location>
</feature>
<evidence type="ECO:0000313" key="10">
    <source>
        <dbReference type="Proteomes" id="UP000827284"/>
    </source>
</evidence>
<dbReference type="SUPFAM" id="SSF52540">
    <property type="entry name" value="P-loop containing nucleoside triphosphate hydrolases"/>
    <property type="match status" value="1"/>
</dbReference>
<comment type="caution">
    <text evidence="9">The sequence shown here is derived from an EMBL/GenBank/DDBJ whole genome shotgun (WGS) entry which is preliminary data.</text>
</comment>
<organism evidence="9 10">
    <name type="scientific">Entomortierella parvispora</name>
    <dbReference type="NCBI Taxonomy" id="205924"/>
    <lineage>
        <taxon>Eukaryota</taxon>
        <taxon>Fungi</taxon>
        <taxon>Fungi incertae sedis</taxon>
        <taxon>Mucoromycota</taxon>
        <taxon>Mortierellomycotina</taxon>
        <taxon>Mortierellomycetes</taxon>
        <taxon>Mortierellales</taxon>
        <taxon>Mortierellaceae</taxon>
        <taxon>Entomortierella</taxon>
    </lineage>
</organism>
<name>A0A9P3HIM2_9FUNG</name>
<gene>
    <name evidence="9" type="ORF">EMPS_09773</name>
</gene>
<dbReference type="GO" id="GO:0005524">
    <property type="term" value="F:ATP binding"/>
    <property type="evidence" value="ECO:0007669"/>
    <property type="project" value="UniProtKB-KW"/>
</dbReference>
<dbReference type="PROSITE" id="PS51192">
    <property type="entry name" value="HELICASE_ATP_BIND_1"/>
    <property type="match status" value="1"/>
</dbReference>
<dbReference type="GO" id="GO:0003724">
    <property type="term" value="F:RNA helicase activity"/>
    <property type="evidence" value="ECO:0007669"/>
    <property type="project" value="UniProtKB-EC"/>
</dbReference>
<dbReference type="Gene3D" id="3.40.50.300">
    <property type="entry name" value="P-loop containing nucleotide triphosphate hydrolases"/>
    <property type="match status" value="2"/>
</dbReference>
<reference evidence="9" key="1">
    <citation type="submission" date="2021-11" db="EMBL/GenBank/DDBJ databases">
        <authorList>
            <person name="Herlambang A."/>
            <person name="Guo Y."/>
            <person name="Takashima Y."/>
            <person name="Nishizawa T."/>
        </authorList>
    </citation>
    <scope>NUCLEOTIDE SEQUENCE</scope>
    <source>
        <strain evidence="9">E1425</strain>
    </source>
</reference>
<dbReference type="InterPro" id="IPR027417">
    <property type="entry name" value="P-loop_NTPase"/>
</dbReference>
<keyword evidence="5" id="KW-0067">ATP-binding</keyword>
<dbReference type="Proteomes" id="UP000827284">
    <property type="component" value="Unassembled WGS sequence"/>
</dbReference>
<proteinExistence type="predicted"/>
<evidence type="ECO:0000256" key="2">
    <source>
        <dbReference type="ARBA" id="ARBA00022741"/>
    </source>
</evidence>
<dbReference type="PROSITE" id="PS51194">
    <property type="entry name" value="HELICASE_CTER"/>
    <property type="match status" value="1"/>
</dbReference>
<dbReference type="InterPro" id="IPR001650">
    <property type="entry name" value="Helicase_C-like"/>
</dbReference>
<keyword evidence="3" id="KW-0378">Hydrolase</keyword>
<protein>
    <recommendedName>
        <fullName evidence="1">RNA helicase</fullName>
        <ecNumber evidence="1">3.6.4.13</ecNumber>
    </recommendedName>
</protein>
<keyword evidence="4" id="KW-0347">Helicase</keyword>
<evidence type="ECO:0000256" key="1">
    <source>
        <dbReference type="ARBA" id="ARBA00012552"/>
    </source>
</evidence>
<dbReference type="InterPro" id="IPR014001">
    <property type="entry name" value="Helicase_ATP-bd"/>
</dbReference>
<dbReference type="InterPro" id="IPR050547">
    <property type="entry name" value="DEAD_box_RNA_helicases"/>
</dbReference>
<feature type="region of interest" description="Disordered" evidence="6">
    <location>
        <begin position="295"/>
        <end position="321"/>
    </location>
</feature>
<keyword evidence="10" id="KW-1185">Reference proteome</keyword>
<reference evidence="9" key="2">
    <citation type="journal article" date="2022" name="Microbiol. Resour. Announc.">
        <title>Whole-Genome Sequence of Entomortierella parvispora E1425, a Mucoromycotan Fungus Associated with Burkholderiaceae-Related Endosymbiotic Bacteria.</title>
        <authorList>
            <person name="Herlambang A."/>
            <person name="Guo Y."/>
            <person name="Takashima Y."/>
            <person name="Narisawa K."/>
            <person name="Ohta H."/>
            <person name="Nishizawa T."/>
        </authorList>
    </citation>
    <scope>NUCLEOTIDE SEQUENCE</scope>
    <source>
        <strain evidence="9">E1425</strain>
    </source>
</reference>